<accession>A0ABS6ELS1</accession>
<dbReference type="EMBL" id="JAHLQF010000004">
    <property type="protein sequence ID" value="MBU5486164.1"/>
    <property type="molecule type" value="Genomic_DNA"/>
</dbReference>
<evidence type="ECO:0000313" key="2">
    <source>
        <dbReference type="EMBL" id="MBU5486164.1"/>
    </source>
</evidence>
<keyword evidence="3" id="KW-1185">Reference proteome</keyword>
<keyword evidence="2" id="KW-0946">Virion</keyword>
<dbReference type="InterPro" id="IPR002575">
    <property type="entry name" value="Aminoglycoside_PTrfase"/>
</dbReference>
<feature type="domain" description="Aminoglycoside phosphotransferase" evidence="1">
    <location>
        <begin position="26"/>
        <end position="244"/>
    </location>
</feature>
<gene>
    <name evidence="2" type="ORF">KQI86_17745</name>
</gene>
<reference evidence="2 3" key="1">
    <citation type="submission" date="2021-06" db="EMBL/GenBank/DDBJ databases">
        <authorList>
            <person name="Sun Q."/>
            <person name="Li D."/>
        </authorList>
    </citation>
    <scope>NUCLEOTIDE SEQUENCE [LARGE SCALE GENOMIC DNA]</scope>
    <source>
        <strain evidence="2 3">MSJ-11</strain>
    </source>
</reference>
<dbReference type="Pfam" id="PF01636">
    <property type="entry name" value="APH"/>
    <property type="match status" value="1"/>
</dbReference>
<keyword evidence="2" id="KW-0167">Capsid protein</keyword>
<dbReference type="PANTHER" id="PTHR39179:SF1">
    <property type="entry name" value="SPORE COAT PROTEIN I"/>
    <property type="match status" value="1"/>
</dbReference>
<protein>
    <submittedName>
        <fullName evidence="2">CotS family spore coat protein</fullName>
    </submittedName>
</protein>
<organism evidence="2 3">
    <name type="scientific">Clostridium mobile</name>
    <dbReference type="NCBI Taxonomy" id="2841512"/>
    <lineage>
        <taxon>Bacteria</taxon>
        <taxon>Bacillati</taxon>
        <taxon>Bacillota</taxon>
        <taxon>Clostridia</taxon>
        <taxon>Eubacteriales</taxon>
        <taxon>Clostridiaceae</taxon>
        <taxon>Clostridium</taxon>
    </lineage>
</organism>
<evidence type="ECO:0000259" key="1">
    <source>
        <dbReference type="Pfam" id="PF01636"/>
    </source>
</evidence>
<sequence length="334" mass="40064">MKEEQIKMRIEEEYSIKPREIEKVKNVYRVITEKEKYCLKVIKYEISHFLFILSAIKHLEKNDFQKTPKIIKNTKSQDYINLGNKHAYLTPWVESRSCNYDNPMELSLASNRLAELHLKSRGFNITSDMKPRVGWFNWFENFSNKKRDILDFKNIIENKDEKTYFDILYLKHVGEEIERINKSLEDLMKSKYFHKMKEEIVKKGFCHHDYAHHNVLIDEEGSINIIDFDYCILDTHLHDLSSLIIRAMKNGKWDISNSIHILDSYSSVCPINKDDIDIMAAFIEFPQAFWQLGIQYYIEKQPWEEDVFINRLNKVCEDKDSRQEFADEFKNIRY</sequence>
<dbReference type="PANTHER" id="PTHR39179">
    <property type="entry name" value="SPORE COAT PROTEIN I"/>
    <property type="match status" value="1"/>
</dbReference>
<dbReference type="InterPro" id="IPR014255">
    <property type="entry name" value="Spore_coat_CotS"/>
</dbReference>
<dbReference type="NCBIfam" id="TIGR02906">
    <property type="entry name" value="spore_CotS"/>
    <property type="match status" value="1"/>
</dbReference>
<name>A0ABS6ELS1_9CLOT</name>
<proteinExistence type="predicted"/>
<dbReference type="RefSeq" id="WP_216440747.1">
    <property type="nucleotide sequence ID" value="NZ_JAHLQF010000004.1"/>
</dbReference>
<evidence type="ECO:0000313" key="3">
    <source>
        <dbReference type="Proteomes" id="UP000726170"/>
    </source>
</evidence>
<dbReference type="InterPro" id="IPR047175">
    <property type="entry name" value="CotS-like"/>
</dbReference>
<comment type="caution">
    <text evidence="2">The sequence shown here is derived from an EMBL/GenBank/DDBJ whole genome shotgun (WGS) entry which is preliminary data.</text>
</comment>
<dbReference type="Proteomes" id="UP000726170">
    <property type="component" value="Unassembled WGS sequence"/>
</dbReference>